<keyword evidence="2" id="KW-0479">Metal-binding</keyword>
<dbReference type="GO" id="GO:0006401">
    <property type="term" value="P:RNA catabolic process"/>
    <property type="evidence" value="ECO:0007669"/>
    <property type="project" value="UniProtKB-UniRule"/>
</dbReference>
<name>A0A429G687_9CREN</name>
<feature type="binding site" evidence="2">
    <location>
        <position position="142"/>
    </location>
    <ligand>
        <name>Zn(2+)</name>
        <dbReference type="ChEBI" id="CHEBI:29105"/>
    </ligand>
</feature>
<dbReference type="HAMAP" id="MF_00975">
    <property type="entry name" value="Exosome_Csl4"/>
    <property type="match status" value="1"/>
</dbReference>
<sequence length="201" mass="22156">MREIVVPGERIGVVEEYVGAEGIFEIKGVLYSSHLGLLEKKDLEVNVKPIKRPILPVKPGEIALGEIRSADRSSFNLFLTLLLRPRVSILIPPVHANMPKRGSNIGARPSDIVIVRVESVENGIVTVTMEGAHELGVIRSICESCGSVLDRGVGYTLICRRCGKIYLDKRLSSKYGWNPFKEGLLNVRGGKENPGPFDRKI</sequence>
<dbReference type="GO" id="GO:0005737">
    <property type="term" value="C:cytoplasm"/>
    <property type="evidence" value="ECO:0007669"/>
    <property type="project" value="UniProtKB-SubCell"/>
</dbReference>
<dbReference type="SUPFAM" id="SSF110324">
    <property type="entry name" value="Ribosomal L27 protein-like"/>
    <property type="match status" value="1"/>
</dbReference>
<protein>
    <recommendedName>
        <fullName evidence="2">Exosome complex component Csl4</fullName>
    </recommendedName>
</protein>
<gene>
    <name evidence="2" type="primary">csl4</name>
    <name evidence="4" type="ORF">D9Q81_03905</name>
</gene>
<dbReference type="GO" id="GO:0006396">
    <property type="term" value="P:RNA processing"/>
    <property type="evidence" value="ECO:0007669"/>
    <property type="project" value="InterPro"/>
</dbReference>
<dbReference type="InterPro" id="IPR030850">
    <property type="entry name" value="Exosome_Csl4_arc"/>
</dbReference>
<dbReference type="PANTHER" id="PTHR12686">
    <property type="entry name" value="3'-5' EXORIBONUCLEASE CSL4-RELATED"/>
    <property type="match status" value="1"/>
</dbReference>
<dbReference type="EMBL" id="RCOR01000019">
    <property type="protein sequence ID" value="RSN69327.1"/>
    <property type="molecule type" value="Genomic_DNA"/>
</dbReference>
<keyword evidence="2" id="KW-0963">Cytoplasm</keyword>
<dbReference type="GO" id="GO:0008270">
    <property type="term" value="F:zinc ion binding"/>
    <property type="evidence" value="ECO:0007669"/>
    <property type="project" value="UniProtKB-UniRule"/>
</dbReference>
<comment type="similarity">
    <text evidence="2">Belongs to the CSL4 family.</text>
</comment>
<dbReference type="AlphaFoldDB" id="A0A429G687"/>
<evidence type="ECO:0000259" key="3">
    <source>
        <dbReference type="Pfam" id="PF14382"/>
    </source>
</evidence>
<dbReference type="Proteomes" id="UP000278149">
    <property type="component" value="Unassembled WGS sequence"/>
</dbReference>
<dbReference type="InterPro" id="IPR039771">
    <property type="entry name" value="Csl4"/>
</dbReference>
<keyword evidence="2" id="KW-0862">Zinc</keyword>
<dbReference type="InterPro" id="IPR025721">
    <property type="entry name" value="Exosome_cplx_N_dom"/>
</dbReference>
<reference evidence="4 5" key="1">
    <citation type="submission" date="2018-10" db="EMBL/GenBank/DDBJ databases">
        <title>Co-occurring genomic capacity for anaerobic methane metabolism and dissimilatory sulfite reduction discovered in the Korarchaeota.</title>
        <authorList>
            <person name="Mckay L.J."/>
            <person name="Dlakic M."/>
            <person name="Fields M.W."/>
            <person name="Delmont T.O."/>
            <person name="Eren A.M."/>
            <person name="Jay Z.J."/>
            <person name="Klingelsmith K.B."/>
            <person name="Rusch D.B."/>
            <person name="Inskeep W.P."/>
        </authorList>
    </citation>
    <scope>NUCLEOTIDE SEQUENCE [LARGE SCALE GENOMIC DNA]</scope>
    <source>
        <strain evidence="4 5">WS</strain>
    </source>
</reference>
<evidence type="ECO:0000313" key="4">
    <source>
        <dbReference type="EMBL" id="RSN69327.1"/>
    </source>
</evidence>
<dbReference type="GO" id="GO:0000178">
    <property type="term" value="C:exosome (RNase complex)"/>
    <property type="evidence" value="ECO:0007669"/>
    <property type="project" value="UniProtKB-KW"/>
</dbReference>
<feature type="domain" description="Exosome complex component N-terminal" evidence="3">
    <location>
        <begin position="4"/>
        <end position="40"/>
    </location>
</feature>
<evidence type="ECO:0000313" key="5">
    <source>
        <dbReference type="Proteomes" id="UP000278149"/>
    </source>
</evidence>
<feature type="binding site" evidence="2">
    <location>
        <position position="162"/>
    </location>
    <ligand>
        <name>Zn(2+)</name>
        <dbReference type="ChEBI" id="CHEBI:29105"/>
    </ligand>
</feature>
<dbReference type="RefSeq" id="WP_012308779.1">
    <property type="nucleotide sequence ID" value="NZ_RCOR01000019.1"/>
</dbReference>
<feature type="binding site" evidence="2">
    <location>
        <position position="145"/>
    </location>
    <ligand>
        <name>Zn(2+)</name>
        <dbReference type="ChEBI" id="CHEBI:29105"/>
    </ligand>
</feature>
<comment type="subcellular location">
    <subcellularLocation>
        <location evidence="2">Cytoplasm</location>
    </subcellularLocation>
</comment>
<comment type="subunit">
    <text evidence="2">Component of the archaeal exosome complex. Forms a trimer of Rrp4 and/or Csl4 subunits. The trimer associates with an hexameric ring-like arrangement composed of 3 Rrp41-Rrp42 heterodimers. Interacts with DnaG.</text>
</comment>
<organism evidence="4 5">
    <name type="scientific">Candidatus Korarchaeum cryptofilum</name>
    <dbReference type="NCBI Taxonomy" id="498846"/>
    <lineage>
        <taxon>Archaea</taxon>
        <taxon>Thermoproteota</taxon>
        <taxon>Candidatus Korarchaeia</taxon>
        <taxon>Candidatus Korarchaeales</taxon>
        <taxon>Candidatus Korarchaeaceae</taxon>
        <taxon>Candidatus Korarchaeum</taxon>
    </lineage>
</organism>
<comment type="function">
    <text evidence="2">Non-catalytic component of the exosome, which is a complex involved in RNA degradation. Increases the RNA binding and the efficiency of RNA degradation. Helpful for the interaction of the exosome with A-poor RNAs.</text>
</comment>
<keyword evidence="1 2" id="KW-0271">Exosome</keyword>
<dbReference type="PANTHER" id="PTHR12686:SF8">
    <property type="entry name" value="EXOSOME COMPLEX COMPONENT CSL4"/>
    <property type="match status" value="1"/>
</dbReference>
<proteinExistence type="inferred from homology"/>
<accession>A0A429G687</accession>
<dbReference type="Pfam" id="PF14382">
    <property type="entry name" value="ECR1_N"/>
    <property type="match status" value="1"/>
</dbReference>
<evidence type="ECO:0000256" key="1">
    <source>
        <dbReference type="ARBA" id="ARBA00022835"/>
    </source>
</evidence>
<comment type="caution">
    <text evidence="4">The sequence shown here is derived from an EMBL/GenBank/DDBJ whole genome shotgun (WGS) entry which is preliminary data.</text>
</comment>
<dbReference type="Gene3D" id="2.40.50.100">
    <property type="match status" value="1"/>
</dbReference>
<dbReference type="GeneID" id="6093411"/>
<evidence type="ECO:0000256" key="2">
    <source>
        <dbReference type="HAMAP-Rule" id="MF_00975"/>
    </source>
</evidence>
<feature type="binding site" evidence="2">
    <location>
        <position position="159"/>
    </location>
    <ligand>
        <name>Zn(2+)</name>
        <dbReference type="ChEBI" id="CHEBI:29105"/>
    </ligand>
</feature>